<dbReference type="EMBL" id="RKLT01000003">
    <property type="protein sequence ID" value="MBX0295502.1"/>
    <property type="molecule type" value="Genomic_DNA"/>
</dbReference>
<dbReference type="GO" id="GO:0097588">
    <property type="term" value="P:archaeal or bacterial-type flagellum-dependent cell motility"/>
    <property type="evidence" value="ECO:0007669"/>
    <property type="project" value="InterPro"/>
</dbReference>
<proteinExistence type="predicted"/>
<protein>
    <submittedName>
        <fullName evidence="1">Flagellar protein G</fullName>
    </submittedName>
</protein>
<dbReference type="AlphaFoldDB" id="A0AAW4PBY3"/>
<evidence type="ECO:0000313" key="1">
    <source>
        <dbReference type="EMBL" id="MBX0295502.1"/>
    </source>
</evidence>
<dbReference type="PANTHER" id="PTHR42200">
    <property type="entry name" value="ARCHAEAL FLAGELLA-RELATED PROTEIN F-RELATED"/>
    <property type="match status" value="1"/>
</dbReference>
<dbReference type="RefSeq" id="WP_220580136.1">
    <property type="nucleotide sequence ID" value="NZ_RKLT01000003.1"/>
</dbReference>
<keyword evidence="1" id="KW-0969">Cilium</keyword>
<organism evidence="1 2">
    <name type="scientific">Haloarcula nitratireducens</name>
    <dbReference type="NCBI Taxonomy" id="2487749"/>
    <lineage>
        <taxon>Archaea</taxon>
        <taxon>Methanobacteriati</taxon>
        <taxon>Methanobacteriota</taxon>
        <taxon>Stenosarchaea group</taxon>
        <taxon>Halobacteria</taxon>
        <taxon>Halobacteriales</taxon>
        <taxon>Haloarculaceae</taxon>
        <taxon>Haloarcula</taxon>
    </lineage>
</organism>
<dbReference type="GO" id="GO:0005198">
    <property type="term" value="F:structural molecule activity"/>
    <property type="evidence" value="ECO:0007669"/>
    <property type="project" value="InterPro"/>
</dbReference>
<name>A0AAW4PBY3_9EURY</name>
<keyword evidence="2" id="KW-1185">Reference proteome</keyword>
<dbReference type="InterPro" id="IPR002774">
    <property type="entry name" value="Flagellin_arc-type"/>
</dbReference>
<gene>
    <name evidence="1" type="ORF">EGH23_11490</name>
</gene>
<keyword evidence="1" id="KW-0282">Flagellum</keyword>
<keyword evidence="1" id="KW-0966">Cell projection</keyword>
<dbReference type="PANTHER" id="PTHR42200:SF2">
    <property type="entry name" value="ARCHAEAL FLAGELLA-RELATED PROTEIN F"/>
    <property type="match status" value="1"/>
</dbReference>
<comment type="caution">
    <text evidence="1">The sequence shown here is derived from an EMBL/GenBank/DDBJ whole genome shotgun (WGS) entry which is preliminary data.</text>
</comment>
<accession>A0AAW4PBY3</accession>
<dbReference type="Pfam" id="PF01917">
    <property type="entry name" value="Flagellin_arch-type"/>
    <property type="match status" value="1"/>
</dbReference>
<reference evidence="1 2" key="1">
    <citation type="submission" date="2021-06" db="EMBL/GenBank/DDBJ databases">
        <title>Halomicroarcula sp. a new haloarchaeum isolated from saline soil.</title>
        <authorList>
            <person name="Duran-Viseras A."/>
            <person name="Sanchez-Porro C."/>
            <person name="Ventosa A."/>
        </authorList>
    </citation>
    <scope>NUCLEOTIDE SEQUENCE [LARGE SCALE GENOMIC DNA]</scope>
    <source>
        <strain evidence="1 2">F27</strain>
    </source>
</reference>
<sequence>MASVSASHLILFIASMMVAASVAGVFTDSIGQLSNAVSEQGLDVSSEVRTDIEVISDAGSDAIYNTSGDDNITLHVKNTGSEDLGAEPGQMDLFVDGRYARTFGVTLLDDGVVWRPGTVVRLEISHSLSPGDHRVKVVVNGDEEVFKFRT</sequence>
<evidence type="ECO:0000313" key="2">
    <source>
        <dbReference type="Proteomes" id="UP001430455"/>
    </source>
</evidence>
<dbReference type="Proteomes" id="UP001430455">
    <property type="component" value="Unassembled WGS sequence"/>
</dbReference>